<comment type="caution">
    <text evidence="1">The sequence shown here is derived from an EMBL/GenBank/DDBJ whole genome shotgun (WGS) entry which is preliminary data.</text>
</comment>
<protein>
    <submittedName>
        <fullName evidence="1">Uncharacterized protein</fullName>
    </submittedName>
</protein>
<evidence type="ECO:0000313" key="2">
    <source>
        <dbReference type="Proteomes" id="UP000707451"/>
    </source>
</evidence>
<accession>A0A9P7XYB8</accession>
<dbReference type="AlphaFoldDB" id="A0A9P7XYB8"/>
<gene>
    <name evidence="1" type="ORF">KI688_010433</name>
</gene>
<keyword evidence="2" id="KW-1185">Reference proteome</keyword>
<dbReference type="EMBL" id="JAHRHY010000005">
    <property type="protein sequence ID" value="KAG9069530.1"/>
    <property type="molecule type" value="Genomic_DNA"/>
</dbReference>
<reference evidence="1" key="1">
    <citation type="submission" date="2021-06" db="EMBL/GenBank/DDBJ databases">
        <title>Genome Sequence of Mortierella hyaline Strain SCG-10, a Cold-Adapted, Nitrate-Reducing Fungus Isolated from Soil in Minnesota, USA.</title>
        <authorList>
            <person name="Aldossari N."/>
        </authorList>
    </citation>
    <scope>NUCLEOTIDE SEQUENCE</scope>
    <source>
        <strain evidence="1">SCG-10</strain>
    </source>
</reference>
<proteinExistence type="predicted"/>
<name>A0A9P7XYB8_9FUNG</name>
<dbReference type="OrthoDB" id="2360563at2759"/>
<dbReference type="Proteomes" id="UP000707451">
    <property type="component" value="Unassembled WGS sequence"/>
</dbReference>
<sequence>MAHFREVTRIIASPILEQLQTLTIPVSDIKRYIGVIDQLLELENVLFILDELFVYDPSDIPTYNNDDAPTEVEEVLRTTKAREEAVMQAWVCPETVQFELLKMLRMLRAPTPIDKLNWVQFVSHVSLTDLAEVQEITVSHNQRCRSLRKVNMSTLGPGVFSWAVQEKTDWTALETVTTTRNYRITRTGPDEKWFIGPSLEDDDNDYHRYNYRHLVPRIEGPRRQRWRWDWDLPLLARLVLKSKFVITTRTRK</sequence>
<evidence type="ECO:0000313" key="1">
    <source>
        <dbReference type="EMBL" id="KAG9069530.1"/>
    </source>
</evidence>
<organism evidence="1 2">
    <name type="scientific">Linnemannia hyalina</name>
    <dbReference type="NCBI Taxonomy" id="64524"/>
    <lineage>
        <taxon>Eukaryota</taxon>
        <taxon>Fungi</taxon>
        <taxon>Fungi incertae sedis</taxon>
        <taxon>Mucoromycota</taxon>
        <taxon>Mortierellomycotina</taxon>
        <taxon>Mortierellomycetes</taxon>
        <taxon>Mortierellales</taxon>
        <taxon>Mortierellaceae</taxon>
        <taxon>Linnemannia</taxon>
    </lineage>
</organism>